<organism evidence="1 2">
    <name type="scientific">Persea americana</name>
    <name type="common">Avocado</name>
    <dbReference type="NCBI Taxonomy" id="3435"/>
    <lineage>
        <taxon>Eukaryota</taxon>
        <taxon>Viridiplantae</taxon>
        <taxon>Streptophyta</taxon>
        <taxon>Embryophyta</taxon>
        <taxon>Tracheophyta</taxon>
        <taxon>Spermatophyta</taxon>
        <taxon>Magnoliopsida</taxon>
        <taxon>Magnoliidae</taxon>
        <taxon>Laurales</taxon>
        <taxon>Lauraceae</taxon>
        <taxon>Persea</taxon>
    </lineage>
</organism>
<accession>A0ACC2L1Y7</accession>
<name>A0ACC2L1Y7_PERAE</name>
<reference evidence="1 2" key="1">
    <citation type="journal article" date="2022" name="Hortic Res">
        <title>A haplotype resolved chromosomal level avocado genome allows analysis of novel avocado genes.</title>
        <authorList>
            <person name="Nath O."/>
            <person name="Fletcher S.J."/>
            <person name="Hayward A."/>
            <person name="Shaw L.M."/>
            <person name="Masouleh A.K."/>
            <person name="Furtado A."/>
            <person name="Henry R.J."/>
            <person name="Mitter N."/>
        </authorList>
    </citation>
    <scope>NUCLEOTIDE SEQUENCE [LARGE SCALE GENOMIC DNA]</scope>
    <source>
        <strain evidence="2">cv. Hass</strain>
    </source>
</reference>
<dbReference type="EMBL" id="CM056814">
    <property type="protein sequence ID" value="KAJ8627406.1"/>
    <property type="molecule type" value="Genomic_DNA"/>
</dbReference>
<proteinExistence type="predicted"/>
<sequence>MSEMSPEIALQYLIDGFSLQFFKIVERKLGGGGRLRSSMIVEERIRGIDIDTREKERRAITKMGAMENFVNAGQVVGTTVLALELSISNHKGFP</sequence>
<dbReference type="Proteomes" id="UP001234297">
    <property type="component" value="Chromosome 6"/>
</dbReference>
<evidence type="ECO:0000313" key="1">
    <source>
        <dbReference type="EMBL" id="KAJ8627406.1"/>
    </source>
</evidence>
<keyword evidence="2" id="KW-1185">Reference proteome</keyword>
<gene>
    <name evidence="1" type="ORF">MRB53_020713</name>
</gene>
<comment type="caution">
    <text evidence="1">The sequence shown here is derived from an EMBL/GenBank/DDBJ whole genome shotgun (WGS) entry which is preliminary data.</text>
</comment>
<evidence type="ECO:0000313" key="2">
    <source>
        <dbReference type="Proteomes" id="UP001234297"/>
    </source>
</evidence>
<protein>
    <submittedName>
        <fullName evidence="1">Uncharacterized protein</fullName>
    </submittedName>
</protein>